<proteinExistence type="predicted"/>
<dbReference type="GO" id="GO:0046983">
    <property type="term" value="F:protein dimerization activity"/>
    <property type="evidence" value="ECO:0007669"/>
    <property type="project" value="InterPro"/>
</dbReference>
<dbReference type="PIRSF" id="PIRSF005739">
    <property type="entry name" value="O-mtase"/>
    <property type="match status" value="1"/>
</dbReference>
<dbReference type="FunCoup" id="A0A667YL73">
    <property type="interactions" value="13"/>
</dbReference>
<evidence type="ECO:0000256" key="2">
    <source>
        <dbReference type="ARBA" id="ARBA00022603"/>
    </source>
</evidence>
<evidence type="ECO:0000256" key="6">
    <source>
        <dbReference type="ARBA" id="ARBA00037926"/>
    </source>
</evidence>
<dbReference type="EC" id="2.1.1.4" evidence="7"/>
<dbReference type="GeneTree" id="ENSGT00940000166228"/>
<dbReference type="OrthoDB" id="1606438at2759"/>
<keyword evidence="3" id="KW-0808">Transferase</keyword>
<protein>
    <recommendedName>
        <fullName evidence="8">Acetylserotonin O-methyltransferase</fullName>
        <ecNumber evidence="7">2.1.1.4</ecNumber>
    </recommendedName>
    <alternativeName>
        <fullName evidence="9">Hydroxyindole O-methyltransferase</fullName>
    </alternativeName>
</protein>
<comment type="subunit">
    <text evidence="1">Homodimer.</text>
</comment>
<evidence type="ECO:0000313" key="15">
    <source>
        <dbReference type="Proteomes" id="UP000472263"/>
    </source>
</evidence>
<dbReference type="Pfam" id="PF00891">
    <property type="entry name" value="Methyltransf_2"/>
    <property type="match status" value="1"/>
</dbReference>
<dbReference type="CDD" id="cd02440">
    <property type="entry name" value="AdoMet_MTases"/>
    <property type="match status" value="1"/>
</dbReference>
<reference evidence="14" key="1">
    <citation type="submission" date="2019-06" db="EMBL/GenBank/DDBJ databases">
        <authorList>
            <consortium name="Wellcome Sanger Institute Data Sharing"/>
        </authorList>
    </citation>
    <scope>NUCLEOTIDE SEQUENCE [LARGE SCALE GENOMIC DNA]</scope>
</reference>
<evidence type="ECO:0000256" key="8">
    <source>
        <dbReference type="ARBA" id="ARBA00040730"/>
    </source>
</evidence>
<comment type="function">
    <text evidence="5">Catalyzes the transfer of a methyl group onto N-acetylserotonin, producing melatonin (N-acetyl-5-methoxytryptamine).</text>
</comment>
<evidence type="ECO:0000259" key="13">
    <source>
        <dbReference type="Pfam" id="PF08100"/>
    </source>
</evidence>
<dbReference type="PANTHER" id="PTHR43712:SF2">
    <property type="entry name" value="O-METHYLTRANSFERASE CICE"/>
    <property type="match status" value="1"/>
</dbReference>
<evidence type="ECO:0000256" key="11">
    <source>
        <dbReference type="PIRSR" id="PIRSR005739-1"/>
    </source>
</evidence>
<evidence type="ECO:0000256" key="9">
    <source>
        <dbReference type="ARBA" id="ARBA00043054"/>
    </source>
</evidence>
<dbReference type="InterPro" id="IPR012967">
    <property type="entry name" value="COMT_dimerisation"/>
</dbReference>
<sequence length="348" mass="38916">MAEHLSQSELDYPFKLLEYFNGFRVSKVIFSACELGVFDLLLKAQRPLSAEHVARELSTSVDGMERLLDVLVGIEILEVETVDGTVLYSSSDVANLYLAKGSAKSLHDMIIYQSQTIYPLWSNMVEAVREGKNQNEKTFGLPAEDIFQAIYRSEEEMLKFMGLMNSSWVLDGHDIVTAFNLSCFKNIVDLGGCSGALAREVAKAYPSSSVTVFDLPQVVETAQKHFSEEDDTIVFQAGDFFSGEIPPADLYILARIIHDWNEEKCLNLLRKIYDSCQPGGGVLLVEAMLFENRRGPVMAQIFSLNMLVQTEGREHPPSRYCSMLSRSGFHGAQVCRTGKSYDAILAFR</sequence>
<evidence type="ECO:0000256" key="5">
    <source>
        <dbReference type="ARBA" id="ARBA00037645"/>
    </source>
</evidence>
<evidence type="ECO:0000256" key="7">
    <source>
        <dbReference type="ARBA" id="ARBA00039116"/>
    </source>
</evidence>
<dbReference type="InterPro" id="IPR036390">
    <property type="entry name" value="WH_DNA-bd_sf"/>
</dbReference>
<dbReference type="AlphaFoldDB" id="A0A667YL73"/>
<dbReference type="FunFam" id="1.10.10.10:FF:000358">
    <property type="entry name" value="Acetylserotonin O-methyltransferase"/>
    <property type="match status" value="1"/>
</dbReference>
<comment type="pathway">
    <text evidence="6">Aromatic compound metabolism; melatonin biosynthesis; melatonin from serotonin: step 1/2.</text>
</comment>
<dbReference type="Pfam" id="PF08100">
    <property type="entry name" value="Dimerisation"/>
    <property type="match status" value="1"/>
</dbReference>
<organism evidence="14 15">
    <name type="scientific">Myripristis murdjan</name>
    <name type="common">pinecone soldierfish</name>
    <dbReference type="NCBI Taxonomy" id="586833"/>
    <lineage>
        <taxon>Eukaryota</taxon>
        <taxon>Metazoa</taxon>
        <taxon>Chordata</taxon>
        <taxon>Craniata</taxon>
        <taxon>Vertebrata</taxon>
        <taxon>Euteleostomi</taxon>
        <taxon>Actinopterygii</taxon>
        <taxon>Neopterygii</taxon>
        <taxon>Teleostei</taxon>
        <taxon>Neoteleostei</taxon>
        <taxon>Acanthomorphata</taxon>
        <taxon>Holocentriformes</taxon>
        <taxon>Holocentridae</taxon>
        <taxon>Myripristis</taxon>
    </lineage>
</organism>
<reference evidence="14" key="3">
    <citation type="submission" date="2025-09" db="UniProtKB">
        <authorList>
            <consortium name="Ensembl"/>
        </authorList>
    </citation>
    <scope>IDENTIFICATION</scope>
</reference>
<dbReference type="InterPro" id="IPR029063">
    <property type="entry name" value="SAM-dependent_MTases_sf"/>
</dbReference>
<evidence type="ECO:0000313" key="14">
    <source>
        <dbReference type="Ensembl" id="ENSMMDP00005031175.1"/>
    </source>
</evidence>
<evidence type="ECO:0000256" key="3">
    <source>
        <dbReference type="ARBA" id="ARBA00022679"/>
    </source>
</evidence>
<dbReference type="Proteomes" id="UP000472263">
    <property type="component" value="Chromosome 22"/>
</dbReference>
<dbReference type="SUPFAM" id="SSF46785">
    <property type="entry name" value="Winged helix' DNA-binding domain"/>
    <property type="match status" value="1"/>
</dbReference>
<evidence type="ECO:0000259" key="12">
    <source>
        <dbReference type="Pfam" id="PF00891"/>
    </source>
</evidence>
<evidence type="ECO:0000256" key="1">
    <source>
        <dbReference type="ARBA" id="ARBA00011738"/>
    </source>
</evidence>
<dbReference type="PANTHER" id="PTHR43712">
    <property type="entry name" value="PUTATIVE (AFU_ORTHOLOGUE AFUA_4G14580)-RELATED"/>
    <property type="match status" value="1"/>
</dbReference>
<keyword evidence="2" id="KW-0489">Methyltransferase</keyword>
<dbReference type="Ensembl" id="ENSMMDT00005031882.1">
    <property type="protein sequence ID" value="ENSMMDP00005031175.1"/>
    <property type="gene ID" value="ENSMMDG00005014707.1"/>
</dbReference>
<dbReference type="InParanoid" id="A0A667YL73"/>
<keyword evidence="15" id="KW-1185">Reference proteome</keyword>
<dbReference type="GO" id="GO:0017096">
    <property type="term" value="F:acetylserotonin O-methyltransferase activity"/>
    <property type="evidence" value="ECO:0007669"/>
    <property type="project" value="UniProtKB-EC"/>
</dbReference>
<keyword evidence="4" id="KW-0949">S-adenosyl-L-methionine</keyword>
<dbReference type="InterPro" id="IPR001077">
    <property type="entry name" value="COMT_C"/>
</dbReference>
<name>A0A667YL73_9TELE</name>
<accession>A0A667YL73</accession>
<reference evidence="14" key="2">
    <citation type="submission" date="2025-08" db="UniProtKB">
        <authorList>
            <consortium name="Ensembl"/>
        </authorList>
    </citation>
    <scope>IDENTIFICATION</scope>
</reference>
<dbReference type="InterPro" id="IPR036388">
    <property type="entry name" value="WH-like_DNA-bd_sf"/>
</dbReference>
<feature type="active site" description="Proton acceptor" evidence="11">
    <location>
        <position position="258"/>
    </location>
</feature>
<dbReference type="Gene3D" id="3.40.50.150">
    <property type="entry name" value="Vaccinia Virus protein VP39"/>
    <property type="match status" value="1"/>
</dbReference>
<dbReference type="SUPFAM" id="SSF53335">
    <property type="entry name" value="S-adenosyl-L-methionine-dependent methyltransferases"/>
    <property type="match status" value="1"/>
</dbReference>
<gene>
    <name evidence="14" type="primary">asmt2</name>
</gene>
<keyword evidence="10" id="KW-0471">Melatonin biosynthesis</keyword>
<dbReference type="GO" id="GO:0030187">
    <property type="term" value="P:melatonin biosynthetic process"/>
    <property type="evidence" value="ECO:0007669"/>
    <property type="project" value="UniProtKB-KW"/>
</dbReference>
<dbReference type="FunFam" id="3.40.50.150:FF:000146">
    <property type="entry name" value="Acetylserotonin O-methyltransferase"/>
    <property type="match status" value="1"/>
</dbReference>
<dbReference type="InterPro" id="IPR016461">
    <property type="entry name" value="COMT-like"/>
</dbReference>
<evidence type="ECO:0000256" key="10">
    <source>
        <dbReference type="ARBA" id="ARBA00043260"/>
    </source>
</evidence>
<dbReference type="Gene3D" id="1.10.10.10">
    <property type="entry name" value="Winged helix-like DNA-binding domain superfamily/Winged helix DNA-binding domain"/>
    <property type="match status" value="1"/>
</dbReference>
<dbReference type="GO" id="GO:0032259">
    <property type="term" value="P:methylation"/>
    <property type="evidence" value="ECO:0007669"/>
    <property type="project" value="UniProtKB-KW"/>
</dbReference>
<feature type="domain" description="O-methyltransferase C-terminal" evidence="12">
    <location>
        <begin position="121"/>
        <end position="329"/>
    </location>
</feature>
<feature type="domain" description="O-methyltransferase dimerisation" evidence="13">
    <location>
        <begin position="17"/>
        <end position="99"/>
    </location>
</feature>
<dbReference type="PROSITE" id="PS51683">
    <property type="entry name" value="SAM_OMT_II"/>
    <property type="match status" value="1"/>
</dbReference>
<evidence type="ECO:0000256" key="4">
    <source>
        <dbReference type="ARBA" id="ARBA00022691"/>
    </source>
</evidence>